<evidence type="ECO:0000313" key="8">
    <source>
        <dbReference type="EMBL" id="CCH76175.1"/>
    </source>
</evidence>
<evidence type="ECO:0000259" key="7">
    <source>
        <dbReference type="Pfam" id="PF00082"/>
    </source>
</evidence>
<keyword evidence="2" id="KW-0645">Protease</keyword>
<dbReference type="Gene3D" id="3.40.50.200">
    <property type="entry name" value="Peptidase S8/S53 domain"/>
    <property type="match status" value="1"/>
</dbReference>
<dbReference type="OrthoDB" id="9813435at2"/>
<dbReference type="GO" id="GO:0006508">
    <property type="term" value="P:proteolysis"/>
    <property type="evidence" value="ECO:0007669"/>
    <property type="project" value="UniProtKB-KW"/>
</dbReference>
<dbReference type="STRING" id="1194083.BN12_1100004"/>
<dbReference type="GO" id="GO:0004252">
    <property type="term" value="F:serine-type endopeptidase activity"/>
    <property type="evidence" value="ECO:0007669"/>
    <property type="project" value="InterPro"/>
</dbReference>
<dbReference type="InterPro" id="IPR015500">
    <property type="entry name" value="Peptidase_S8_subtilisin-rel"/>
</dbReference>
<dbReference type="AlphaFoldDB" id="A0A077LW90"/>
<dbReference type="InterPro" id="IPR050131">
    <property type="entry name" value="Peptidase_S8_subtilisin-like"/>
</dbReference>
<dbReference type="PROSITE" id="PS00138">
    <property type="entry name" value="SUBTILASE_SER"/>
    <property type="match status" value="1"/>
</dbReference>
<evidence type="ECO:0000256" key="5">
    <source>
        <dbReference type="PROSITE-ProRule" id="PRU01240"/>
    </source>
</evidence>
<evidence type="ECO:0000313" key="9">
    <source>
        <dbReference type="Proteomes" id="UP000035721"/>
    </source>
</evidence>
<keyword evidence="4" id="KW-0720">Serine protease</keyword>
<dbReference type="Pfam" id="PF00082">
    <property type="entry name" value="Peptidase_S8"/>
    <property type="match status" value="1"/>
</dbReference>
<gene>
    <name evidence="8" type="ORF">BN12_1100004</name>
</gene>
<organism evidence="8 9">
    <name type="scientific">Nostocoides japonicum T1-X7</name>
    <dbReference type="NCBI Taxonomy" id="1194083"/>
    <lineage>
        <taxon>Bacteria</taxon>
        <taxon>Bacillati</taxon>
        <taxon>Actinomycetota</taxon>
        <taxon>Actinomycetes</taxon>
        <taxon>Micrococcales</taxon>
        <taxon>Intrasporangiaceae</taxon>
        <taxon>Nostocoides</taxon>
    </lineage>
</organism>
<proteinExistence type="inferred from homology"/>
<comment type="similarity">
    <text evidence="1 5">Belongs to the peptidase S8 family.</text>
</comment>
<dbReference type="Proteomes" id="UP000035721">
    <property type="component" value="Unassembled WGS sequence"/>
</dbReference>
<feature type="domain" description="Peptidase S8/S53" evidence="7">
    <location>
        <begin position="262"/>
        <end position="510"/>
    </location>
</feature>
<keyword evidence="9" id="KW-1185">Reference proteome</keyword>
<dbReference type="InterPro" id="IPR023828">
    <property type="entry name" value="Peptidase_S8_Ser-AS"/>
</dbReference>
<dbReference type="EMBL" id="CAJB01000014">
    <property type="protein sequence ID" value="CCH76175.1"/>
    <property type="molecule type" value="Genomic_DNA"/>
</dbReference>
<dbReference type="InterPro" id="IPR000209">
    <property type="entry name" value="Peptidase_S8/S53_dom"/>
</dbReference>
<evidence type="ECO:0000256" key="6">
    <source>
        <dbReference type="SAM" id="MobiDB-lite"/>
    </source>
</evidence>
<evidence type="ECO:0000256" key="1">
    <source>
        <dbReference type="ARBA" id="ARBA00011073"/>
    </source>
</evidence>
<comment type="caution">
    <text evidence="8">The sequence shown here is derived from an EMBL/GenBank/DDBJ whole genome shotgun (WGS) entry which is preliminary data.</text>
</comment>
<dbReference type="PROSITE" id="PS51892">
    <property type="entry name" value="SUBTILASE"/>
    <property type="match status" value="1"/>
</dbReference>
<dbReference type="PRINTS" id="PR00723">
    <property type="entry name" value="SUBTILISIN"/>
</dbReference>
<feature type="region of interest" description="Disordered" evidence="6">
    <location>
        <begin position="719"/>
        <end position="740"/>
    </location>
</feature>
<keyword evidence="3" id="KW-0378">Hydrolase</keyword>
<dbReference type="PANTHER" id="PTHR43806">
    <property type="entry name" value="PEPTIDASE S8"/>
    <property type="match status" value="1"/>
</dbReference>
<feature type="region of interest" description="Disordered" evidence="6">
    <location>
        <begin position="162"/>
        <end position="186"/>
    </location>
</feature>
<evidence type="ECO:0000256" key="2">
    <source>
        <dbReference type="ARBA" id="ARBA00022670"/>
    </source>
</evidence>
<evidence type="ECO:0000256" key="3">
    <source>
        <dbReference type="ARBA" id="ARBA00022801"/>
    </source>
</evidence>
<feature type="compositionally biased region" description="Polar residues" evidence="6">
    <location>
        <begin position="723"/>
        <end position="732"/>
    </location>
</feature>
<dbReference type="RefSeq" id="WP_048552843.1">
    <property type="nucleotide sequence ID" value="NZ_HF570958.1"/>
</dbReference>
<comment type="caution">
    <text evidence="5">Lacks conserved residue(s) required for the propagation of feature annotation.</text>
</comment>
<dbReference type="InterPro" id="IPR036852">
    <property type="entry name" value="Peptidase_S8/S53_dom_sf"/>
</dbReference>
<dbReference type="PANTHER" id="PTHR43806:SF11">
    <property type="entry name" value="CEREVISIN-RELATED"/>
    <property type="match status" value="1"/>
</dbReference>
<accession>A0A077LW90</accession>
<sequence length="1136" mass="115400">MVRSGAPVDPYTFGPHGTARHAALAMLVAAATASALGAGTSAVAAPAPAATRHVILVMKDQPAPAKVGSSASAARARAVEKAQAPILSRLHRMHATAVTDYHVVNAVAATVSGADEAQLAADPDVAAVVPDVTIRLARPQIGATTPKASASLTPNVIPGACSATPQLDPEGLGLTHTDSDDPKAKTARSLGITGAGVKVAWIADGVDPNNVNFIRPDGTSVFSDYQDFTGDGPGQVTSGDEAFLDANTIAGQGIHVYNVQNFSAQPDPSACNIRIEGVAPGASLVGLDVYSSFNDTTESNFLQAIDYAVQTDHVDVINESFGSNPFPDVTALDVMKQFNDAAAAAGVTVAVSTGDAGSANTIGSPASDPNVIAVGASTDFRFYAQTNYAAARYFATTGWLDDNISSLSSGGVTEDGRTLDLVAPGDLSFASCDPSPTFQGCVNFVGQSSEVEESGGTSESSPFVAGAAALVIQAYRTAHHGAAPTPALVKQILVSSADDLAAPADEQGAGLLDTYRAVQLAESVRTADGAPRATGDSIRLSTGQLTAVGAHGSSHSWSMTVTNTGAATQQVRLSGRQLGRSTAVQSGSVTLTDGVSPQFTDFAGHADNYGTFTFRVRAGQDRLSAAIAYPGQPTQGLNARVRLILVDPKGRLAAHSLPQGVGNYGSVDVTHPVAGTWTGVIFGVAGSDNGTNGVVPWQVSSQRYATFATVHPSRLTLAPGRSGTVTVRTQLPRSPGDATGSVVVASQRVGSASTAHTTTVPVTLRSLITVGRHGGSFAGTLTGGNGRPPSEGQEGFFQFRVPKGVQDITANVALTNDIADPVGAYLIGPDGETLGYGQNRSVGGTAQSALTAYTLHPAAGIWTLAVDFAEPVVGDEVSQPFTGSVVFDTTEASAPGLPDDTATTLKAGVPVTVPVVVTNHGTAPADVFLDPRLAGTATMTLASLTTSTQSLPERGNPPQWFVPTQTSNISVSATSSLPTMFDLGTNPGDPDLASAASGATPLCSTSPSTTFSPTGGRLTSGIWFALPSECGPYPGPAPAGTVTVTASVTTQLFDRALSSPTGDIELAALDPTTTVSPVTIAPGQTSTIPVTITPSGASGTAVNGTLYVDTVMTSVPPYGQFASDEMTALPYAYSIG</sequence>
<dbReference type="SUPFAM" id="SSF52743">
    <property type="entry name" value="Subtilisin-like"/>
    <property type="match status" value="1"/>
</dbReference>
<name>A0A077LW90_9MICO</name>
<protein>
    <submittedName>
        <fullName evidence="8">Putative Peptidase S8 and S53 subtilisin kexin sedolisin</fullName>
    </submittedName>
</protein>
<reference evidence="8 9" key="1">
    <citation type="journal article" date="2013" name="ISME J.">
        <title>A metabolic model for members of the genus Tetrasphaera involved in enhanced biological phosphorus removal.</title>
        <authorList>
            <person name="Kristiansen R."/>
            <person name="Nguyen H.T.T."/>
            <person name="Saunders A.M."/>
            <person name="Nielsen J.L."/>
            <person name="Wimmer R."/>
            <person name="Le V.Q."/>
            <person name="McIlroy S.J."/>
            <person name="Petrovski S."/>
            <person name="Seviour R.J."/>
            <person name="Calteau A."/>
            <person name="Nielsen K.L."/>
            <person name="Nielsen P.H."/>
        </authorList>
    </citation>
    <scope>NUCLEOTIDE SEQUENCE [LARGE SCALE GENOMIC DNA]</scope>
    <source>
        <strain evidence="8 9">T1-X7</strain>
    </source>
</reference>
<evidence type="ECO:0000256" key="4">
    <source>
        <dbReference type="ARBA" id="ARBA00022825"/>
    </source>
</evidence>